<comment type="subcellular location">
    <subcellularLocation>
        <location evidence="1">Cell membrane</location>
        <topology evidence="1">Multi-pass membrane protein</topology>
    </subcellularLocation>
</comment>
<dbReference type="InterPro" id="IPR050382">
    <property type="entry name" value="MFS_Na/Anion_cotransporter"/>
</dbReference>
<keyword evidence="4 5" id="KW-0472">Membrane</keyword>
<dbReference type="InterPro" id="IPR036259">
    <property type="entry name" value="MFS_trans_sf"/>
</dbReference>
<comment type="caution">
    <text evidence="7">The sequence shown here is derived from an EMBL/GenBank/DDBJ whole genome shotgun (WGS) entry which is preliminary data.</text>
</comment>
<evidence type="ECO:0000256" key="4">
    <source>
        <dbReference type="ARBA" id="ARBA00023136"/>
    </source>
</evidence>
<dbReference type="AlphaFoldDB" id="X0R3Q5"/>
<feature type="transmembrane region" description="Helical" evidence="5">
    <location>
        <begin position="93"/>
        <end position="116"/>
    </location>
</feature>
<evidence type="ECO:0000256" key="2">
    <source>
        <dbReference type="ARBA" id="ARBA00022692"/>
    </source>
</evidence>
<evidence type="ECO:0000256" key="1">
    <source>
        <dbReference type="ARBA" id="ARBA00004651"/>
    </source>
</evidence>
<feature type="transmembrane region" description="Helical" evidence="5">
    <location>
        <begin position="122"/>
        <end position="142"/>
    </location>
</feature>
<keyword evidence="2 5" id="KW-0812">Transmembrane</keyword>
<dbReference type="InterPro" id="IPR011701">
    <property type="entry name" value="MFS"/>
</dbReference>
<evidence type="ECO:0000259" key="6">
    <source>
        <dbReference type="PROSITE" id="PS50850"/>
    </source>
</evidence>
<keyword evidence="8" id="KW-1185">Reference proteome</keyword>
<dbReference type="EMBL" id="BAWF01000022">
    <property type="protein sequence ID" value="GAF45510.1"/>
    <property type="molecule type" value="Genomic_DNA"/>
</dbReference>
<evidence type="ECO:0000313" key="7">
    <source>
        <dbReference type="EMBL" id="GAF45510.1"/>
    </source>
</evidence>
<feature type="transmembrane region" description="Helical" evidence="5">
    <location>
        <begin position="402"/>
        <end position="427"/>
    </location>
</feature>
<dbReference type="Gene3D" id="1.20.1250.20">
    <property type="entry name" value="MFS general substrate transporter like domains"/>
    <property type="match status" value="2"/>
</dbReference>
<accession>X0R3Q5</accession>
<protein>
    <submittedName>
        <fullName evidence="7">Putative major facilitator superfamily transporter</fullName>
    </submittedName>
</protein>
<feature type="transmembrane region" description="Helical" evidence="5">
    <location>
        <begin position="60"/>
        <end position="81"/>
    </location>
</feature>
<dbReference type="GO" id="GO:0022857">
    <property type="term" value="F:transmembrane transporter activity"/>
    <property type="evidence" value="ECO:0007669"/>
    <property type="project" value="InterPro"/>
</dbReference>
<dbReference type="SUPFAM" id="SSF103473">
    <property type="entry name" value="MFS general substrate transporter"/>
    <property type="match status" value="1"/>
</dbReference>
<feature type="domain" description="Major facilitator superfamily (MFS) profile" evidence="6">
    <location>
        <begin position="27"/>
        <end position="431"/>
    </location>
</feature>
<dbReference type="PANTHER" id="PTHR11662">
    <property type="entry name" value="SOLUTE CARRIER FAMILY 17"/>
    <property type="match status" value="1"/>
</dbReference>
<dbReference type="GO" id="GO:0005886">
    <property type="term" value="C:plasma membrane"/>
    <property type="evidence" value="ECO:0007669"/>
    <property type="project" value="UniProtKB-SubCell"/>
</dbReference>
<dbReference type="InterPro" id="IPR020846">
    <property type="entry name" value="MFS_dom"/>
</dbReference>
<feature type="transmembrane region" description="Helical" evidence="5">
    <location>
        <begin position="154"/>
        <end position="175"/>
    </location>
</feature>
<evidence type="ECO:0000256" key="3">
    <source>
        <dbReference type="ARBA" id="ARBA00022989"/>
    </source>
</evidence>
<gene>
    <name evidence="7" type="ORF">RW1_022_00900</name>
</gene>
<feature type="transmembrane region" description="Helical" evidence="5">
    <location>
        <begin position="181"/>
        <end position="201"/>
    </location>
</feature>
<evidence type="ECO:0000313" key="8">
    <source>
        <dbReference type="Proteomes" id="UP000019491"/>
    </source>
</evidence>
<feature type="transmembrane region" description="Helical" evidence="5">
    <location>
        <begin position="372"/>
        <end position="390"/>
    </location>
</feature>
<dbReference type="PANTHER" id="PTHR11662:SF450">
    <property type="entry name" value="BLR1003 PROTEIN"/>
    <property type="match status" value="1"/>
</dbReference>
<dbReference type="OrthoDB" id="4474610at2"/>
<reference evidence="7 8" key="1">
    <citation type="submission" date="2014-02" db="EMBL/GenBank/DDBJ databases">
        <title>Whole genome shotgun sequence of Rhodococcus wratislaviensis NBRC 100605.</title>
        <authorList>
            <person name="Hosoyama A."/>
            <person name="Tsuchikane K."/>
            <person name="Yoshida I."/>
            <person name="Ohji S."/>
            <person name="Ichikawa N."/>
            <person name="Yamazoe A."/>
            <person name="Fujita N."/>
        </authorList>
    </citation>
    <scope>NUCLEOTIDE SEQUENCE [LARGE SCALE GENOMIC DNA]</scope>
    <source>
        <strain evidence="7 8">NBRC 100605</strain>
    </source>
</reference>
<keyword evidence="3 5" id="KW-1133">Transmembrane helix</keyword>
<sequence>MSTKTVKGAVIRAIEPGTESSRTAWGLTSLLVLLYIVNYADKAVLGIIAQPLAEELGLKASQIGLVSSLFFLTFTIGGFFAGTLNRWMTLRWALVLLALGWSVSMLPMVVTATFAVLIVSRLLLGIAEGPTSALLHTAAYSWHAPARRALPGALLAGAASVAKIAVAPLLAYLTVTMGWRTALVALSIAGVIWCIVWLAVWRQGPYVGSGKKKETVDGTQADLVEPSIPWIRIFTTRTFICGVFLVMSVYAMSSVVLTWLPSYFEVGLGYSRLQSGSMFAFPSITGLILMLLTSTIGDRLITRGVSSRVIRIVIPATGVLICGAFLLILPAISVPAMAVLVVSLGYGFASSVFPMLNAAISEICPPHQTAGTLGVFLAIMATGGLIAPYGTGLIVDAASTPAAGYATSFQVLGLIAAVCALFAILLANPERDRAIVRAAQRLQS</sequence>
<proteinExistence type="predicted"/>
<feature type="transmembrane region" description="Helical" evidence="5">
    <location>
        <begin position="338"/>
        <end position="360"/>
    </location>
</feature>
<dbReference type="PROSITE" id="PS50850">
    <property type="entry name" value="MFS"/>
    <property type="match status" value="1"/>
</dbReference>
<feature type="transmembrane region" description="Helical" evidence="5">
    <location>
        <begin position="239"/>
        <end position="259"/>
    </location>
</feature>
<organism evidence="7 8">
    <name type="scientific">Rhodococcus wratislaviensis NBRC 100605</name>
    <dbReference type="NCBI Taxonomy" id="1219028"/>
    <lineage>
        <taxon>Bacteria</taxon>
        <taxon>Bacillati</taxon>
        <taxon>Actinomycetota</taxon>
        <taxon>Actinomycetes</taxon>
        <taxon>Mycobacteriales</taxon>
        <taxon>Nocardiaceae</taxon>
        <taxon>Rhodococcus</taxon>
    </lineage>
</organism>
<feature type="transmembrane region" description="Helical" evidence="5">
    <location>
        <begin position="279"/>
        <end position="297"/>
    </location>
</feature>
<dbReference type="Proteomes" id="UP000019491">
    <property type="component" value="Unassembled WGS sequence"/>
</dbReference>
<dbReference type="RefSeq" id="WP_037232081.1">
    <property type="nucleotide sequence ID" value="NZ_BAWF01000022.1"/>
</dbReference>
<feature type="transmembrane region" description="Helical" evidence="5">
    <location>
        <begin position="309"/>
        <end position="332"/>
    </location>
</feature>
<dbReference type="Pfam" id="PF07690">
    <property type="entry name" value="MFS_1"/>
    <property type="match status" value="1"/>
</dbReference>
<name>X0R3Q5_RHOWR</name>
<evidence type="ECO:0000256" key="5">
    <source>
        <dbReference type="SAM" id="Phobius"/>
    </source>
</evidence>